<evidence type="ECO:0000313" key="12">
    <source>
        <dbReference type="EMBL" id="CAF0789677.1"/>
    </source>
</evidence>
<dbReference type="InterPro" id="IPR031846">
    <property type="entry name" value="Hvcn1"/>
</dbReference>
<dbReference type="InterPro" id="IPR027359">
    <property type="entry name" value="Volt_channel_dom_sf"/>
</dbReference>
<dbReference type="Gene3D" id="1.20.120.350">
    <property type="entry name" value="Voltage-gated potassium channels. Chain C"/>
    <property type="match status" value="1"/>
</dbReference>
<name>A0A813RUN2_9BILA</name>
<dbReference type="GO" id="GO:0030171">
    <property type="term" value="F:voltage-gated proton channel activity"/>
    <property type="evidence" value="ECO:0007669"/>
    <property type="project" value="InterPro"/>
</dbReference>
<evidence type="ECO:0000256" key="1">
    <source>
        <dbReference type="ARBA" id="ARBA00004651"/>
    </source>
</evidence>
<dbReference type="GO" id="GO:0034702">
    <property type="term" value="C:monoatomic ion channel complex"/>
    <property type="evidence" value="ECO:0007669"/>
    <property type="project" value="UniProtKB-KW"/>
</dbReference>
<evidence type="ECO:0000256" key="8">
    <source>
        <dbReference type="ARBA" id="ARBA00023136"/>
    </source>
</evidence>
<evidence type="ECO:0000256" key="3">
    <source>
        <dbReference type="ARBA" id="ARBA00022475"/>
    </source>
</evidence>
<evidence type="ECO:0000256" key="10">
    <source>
        <dbReference type="SAM" id="Coils"/>
    </source>
</evidence>
<comment type="subcellular location">
    <subcellularLocation>
        <location evidence="1">Cell membrane</location>
        <topology evidence="1">Multi-pass membrane protein</topology>
    </subcellularLocation>
</comment>
<feature type="transmembrane region" description="Helical" evidence="11">
    <location>
        <begin position="87"/>
        <end position="105"/>
    </location>
</feature>
<keyword evidence="9" id="KW-0407">Ion channel</keyword>
<dbReference type="AlphaFoldDB" id="A0A813RUN2"/>
<feature type="coiled-coil region" evidence="10">
    <location>
        <begin position="113"/>
        <end position="147"/>
    </location>
</feature>
<dbReference type="EMBL" id="CAJNOC010000668">
    <property type="protein sequence ID" value="CAF0789677.1"/>
    <property type="molecule type" value="Genomic_DNA"/>
</dbReference>
<evidence type="ECO:0008006" key="14">
    <source>
        <dbReference type="Google" id="ProtNLM"/>
    </source>
</evidence>
<keyword evidence="7" id="KW-0406">Ion transport</keyword>
<keyword evidence="8 11" id="KW-0472">Membrane</keyword>
<dbReference type="Proteomes" id="UP000663879">
    <property type="component" value="Unassembled WGS sequence"/>
</dbReference>
<sequence>MLQEVLNVTIVKMKKAEKTKPNFELAHLILTVIILTILSLFIIEILTKLIFTPRIFIKRKFEILEAIVIIVSFGFDLTLIIGKDDILSIIGLATLIRLWRVGLILEEITARKHAEAQKEIHNLKLLKNEMHKQLTDLKQKLNQHSEEALI</sequence>
<evidence type="ECO:0000256" key="4">
    <source>
        <dbReference type="ARBA" id="ARBA00022692"/>
    </source>
</evidence>
<evidence type="ECO:0000313" key="13">
    <source>
        <dbReference type="Proteomes" id="UP000663879"/>
    </source>
</evidence>
<keyword evidence="6 11" id="KW-1133">Transmembrane helix</keyword>
<evidence type="ECO:0000256" key="9">
    <source>
        <dbReference type="ARBA" id="ARBA00023303"/>
    </source>
</evidence>
<keyword evidence="5" id="KW-0851">Voltage-gated channel</keyword>
<reference evidence="12" key="1">
    <citation type="submission" date="2021-02" db="EMBL/GenBank/DDBJ databases">
        <authorList>
            <person name="Nowell W R."/>
        </authorList>
    </citation>
    <scope>NUCLEOTIDE SEQUENCE</scope>
    <source>
        <strain evidence="12">Ploen Becks lab</strain>
    </source>
</reference>
<evidence type="ECO:0000256" key="7">
    <source>
        <dbReference type="ARBA" id="ARBA00023065"/>
    </source>
</evidence>
<keyword evidence="13" id="KW-1185">Reference proteome</keyword>
<dbReference type="OrthoDB" id="427456at2759"/>
<dbReference type="PANTHER" id="PTHR46480">
    <property type="entry name" value="F20B24.22"/>
    <property type="match status" value="1"/>
</dbReference>
<keyword evidence="3" id="KW-1003">Cell membrane</keyword>
<gene>
    <name evidence="12" type="ORF">OXX778_LOCUS5902</name>
</gene>
<evidence type="ECO:0000256" key="6">
    <source>
        <dbReference type="ARBA" id="ARBA00022989"/>
    </source>
</evidence>
<feature type="transmembrane region" description="Helical" evidence="11">
    <location>
        <begin position="63"/>
        <end position="81"/>
    </location>
</feature>
<proteinExistence type="predicted"/>
<accession>A0A813RUN2</accession>
<organism evidence="12 13">
    <name type="scientific">Brachionus calyciflorus</name>
    <dbReference type="NCBI Taxonomy" id="104777"/>
    <lineage>
        <taxon>Eukaryota</taxon>
        <taxon>Metazoa</taxon>
        <taxon>Spiralia</taxon>
        <taxon>Gnathifera</taxon>
        <taxon>Rotifera</taxon>
        <taxon>Eurotatoria</taxon>
        <taxon>Monogononta</taxon>
        <taxon>Pseudotrocha</taxon>
        <taxon>Ploima</taxon>
        <taxon>Brachionidae</taxon>
        <taxon>Brachionus</taxon>
    </lineage>
</organism>
<evidence type="ECO:0000256" key="5">
    <source>
        <dbReference type="ARBA" id="ARBA00022882"/>
    </source>
</evidence>
<dbReference type="GO" id="GO:0005886">
    <property type="term" value="C:plasma membrane"/>
    <property type="evidence" value="ECO:0007669"/>
    <property type="project" value="UniProtKB-SubCell"/>
</dbReference>
<keyword evidence="2" id="KW-0813">Transport</keyword>
<evidence type="ECO:0000256" key="2">
    <source>
        <dbReference type="ARBA" id="ARBA00022448"/>
    </source>
</evidence>
<protein>
    <recommendedName>
        <fullName evidence="14">Voltage-gated hydrogen channel 1</fullName>
    </recommendedName>
</protein>
<dbReference type="PANTHER" id="PTHR46480:SF1">
    <property type="entry name" value="VOLTAGE-GATED HYDROGEN CHANNEL 1"/>
    <property type="match status" value="1"/>
</dbReference>
<feature type="transmembrane region" description="Helical" evidence="11">
    <location>
        <begin position="25"/>
        <end position="51"/>
    </location>
</feature>
<keyword evidence="10" id="KW-0175">Coiled coil</keyword>
<comment type="caution">
    <text evidence="12">The sequence shown here is derived from an EMBL/GenBank/DDBJ whole genome shotgun (WGS) entry which is preliminary data.</text>
</comment>
<evidence type="ECO:0000256" key="11">
    <source>
        <dbReference type="SAM" id="Phobius"/>
    </source>
</evidence>
<keyword evidence="4 11" id="KW-0812">Transmembrane</keyword>